<gene>
    <name evidence="2" type="ORF">FW784_08580</name>
</gene>
<dbReference type="EMBL" id="VTRV01000080">
    <property type="protein sequence ID" value="TZF89631.1"/>
    <property type="molecule type" value="Genomic_DNA"/>
</dbReference>
<evidence type="ECO:0000313" key="2">
    <source>
        <dbReference type="EMBL" id="TZF89631.1"/>
    </source>
</evidence>
<sequence length="584" mass="63995">MATAKPTWQGALDARDDLGQYGDNAIGLFALALRFSVDDIHSVAAESVTDGSDDKKCDLIYIDRDEGVAVVAQCYCSSKQKQGAPANKASDLNTAVAWLMQRPIKELPKRLRSAAKELRSAISDGSIKRFEAWYVHNLPETQNVQDELATVTQTAKSVIAALHSASKVEISSLEIGNARLDDWYQETLSPILVNDEIKIEVESGFTIDTANWKSYVTAIPARVLHRLYKSHGTQLFSANVRDYLGSRKSDANINNGIKQTVQTAPENFWVFNNGITILTHSFAEGATKNKKTLTLRGISIVNGAQTTGAIGTLPKAPSGGLVPARVVSTADNDLVYDIIQYNNSQNKVTASDFRSTDRVQKRLRDEVEAIPNAKYEGGRRGGHKDAIQRNKNLMPSYTVGQALAAFHQDPIVAYNSKSDIWVNDQTYARFFNDDTTGAHLVFCYSLLRSVEDAKRSLVAKSKSKELTAQEETLLEYFRQRGSTYLLVSAMAACVETFVGKRIGTNAKVSFGPKTSPTQAGQHWSELVTIVSPFCQQLSDALSDGLKSNERAQKAIGVFRSLVQATASANAESYKRFGKGVTVSR</sequence>
<feature type="domain" description="Abortive phage infection protein C-terminal" evidence="1">
    <location>
        <begin position="236"/>
        <end position="427"/>
    </location>
</feature>
<dbReference type="InterPro" id="IPR018891">
    <property type="entry name" value="AIPR_C"/>
</dbReference>
<protein>
    <submittedName>
        <fullName evidence="2">AIPR family protein</fullName>
    </submittedName>
</protein>
<keyword evidence="3" id="KW-1185">Reference proteome</keyword>
<evidence type="ECO:0000313" key="3">
    <source>
        <dbReference type="Proteomes" id="UP000323164"/>
    </source>
</evidence>
<dbReference type="RefSeq" id="WP_149352934.1">
    <property type="nucleotide sequence ID" value="NZ_VTRV01000080.1"/>
</dbReference>
<reference evidence="2 3" key="1">
    <citation type="submission" date="2019-08" db="EMBL/GenBank/DDBJ databases">
        <title>Draft genome sequence of Lysobacter sp. UKS-15.</title>
        <authorList>
            <person name="Im W.-T."/>
        </authorList>
    </citation>
    <scope>NUCLEOTIDE SEQUENCE [LARGE SCALE GENOMIC DNA]</scope>
    <source>
        <strain evidence="2 3">UKS-15</strain>
    </source>
</reference>
<evidence type="ECO:0000259" key="1">
    <source>
        <dbReference type="Pfam" id="PF10592"/>
    </source>
</evidence>
<proteinExistence type="predicted"/>
<organism evidence="2 3">
    <name type="scientific">Cognatilysobacter lacus</name>
    <dbReference type="NCBI Taxonomy" id="1643323"/>
    <lineage>
        <taxon>Bacteria</taxon>
        <taxon>Pseudomonadati</taxon>
        <taxon>Pseudomonadota</taxon>
        <taxon>Gammaproteobacteria</taxon>
        <taxon>Lysobacterales</taxon>
        <taxon>Lysobacteraceae</taxon>
        <taxon>Cognatilysobacter</taxon>
    </lineage>
</organism>
<dbReference type="Pfam" id="PF10592">
    <property type="entry name" value="AIPR"/>
    <property type="match status" value="1"/>
</dbReference>
<dbReference type="AlphaFoldDB" id="A0A5D8Z4E2"/>
<name>A0A5D8Z4E2_9GAMM</name>
<accession>A0A5D8Z4E2</accession>
<comment type="caution">
    <text evidence="2">The sequence shown here is derived from an EMBL/GenBank/DDBJ whole genome shotgun (WGS) entry which is preliminary data.</text>
</comment>
<dbReference type="OrthoDB" id="9806213at2"/>
<dbReference type="Proteomes" id="UP000323164">
    <property type="component" value="Unassembled WGS sequence"/>
</dbReference>